<proteinExistence type="predicted"/>
<accession>A0A4P7VRB4</accession>
<evidence type="ECO:0000313" key="3">
    <source>
        <dbReference type="Proteomes" id="UP000297031"/>
    </source>
</evidence>
<organism evidence="2 3">
    <name type="scientific">Muribaculum gordoncarteri</name>
    <dbReference type="NCBI Taxonomy" id="2530390"/>
    <lineage>
        <taxon>Bacteria</taxon>
        <taxon>Pseudomonadati</taxon>
        <taxon>Bacteroidota</taxon>
        <taxon>Bacteroidia</taxon>
        <taxon>Bacteroidales</taxon>
        <taxon>Muribaculaceae</taxon>
        <taxon>Muribaculum</taxon>
    </lineage>
</organism>
<reference evidence="2 3" key="1">
    <citation type="submission" date="2019-02" db="EMBL/GenBank/DDBJ databases">
        <title>Isolation and identification of novel species under the genus Muribaculum.</title>
        <authorList>
            <person name="Miyake S."/>
            <person name="Ding Y."/>
            <person name="Low A."/>
            <person name="Soh M."/>
            <person name="Seedorf H."/>
        </authorList>
    </citation>
    <scope>NUCLEOTIDE SEQUENCE [LARGE SCALE GENOMIC DNA]</scope>
    <source>
        <strain evidence="2 3">TLL-A4</strain>
    </source>
</reference>
<feature type="domain" description="Helix-turn-helix" evidence="1">
    <location>
        <begin position="40"/>
        <end position="90"/>
    </location>
</feature>
<dbReference type="OrthoDB" id="1094775at2"/>
<dbReference type="KEGG" id="mgod:E7746_13930"/>
<dbReference type="RefSeq" id="WP_136411202.1">
    <property type="nucleotide sequence ID" value="NZ_CP039393.1"/>
</dbReference>
<dbReference type="Pfam" id="PF12728">
    <property type="entry name" value="HTH_17"/>
    <property type="match status" value="1"/>
</dbReference>
<dbReference type="EMBL" id="CP039393">
    <property type="protein sequence ID" value="QCD36896.1"/>
    <property type="molecule type" value="Genomic_DNA"/>
</dbReference>
<gene>
    <name evidence="2" type="ORF">E7746_13930</name>
</gene>
<dbReference type="SUPFAM" id="SSF46955">
    <property type="entry name" value="Putative DNA-binding domain"/>
    <property type="match status" value="1"/>
</dbReference>
<keyword evidence="3" id="KW-1185">Reference proteome</keyword>
<dbReference type="InterPro" id="IPR009061">
    <property type="entry name" value="DNA-bd_dom_put_sf"/>
</dbReference>
<keyword evidence="2" id="KW-0238">DNA-binding</keyword>
<sequence>MEVLLIEKETLDCILDEHELLCNMVIVLANRLRRKETADMMTSAEVCDFLHIGSTTLQSLRNGGKIGYVRIDDGSIRYPVTEVIRYMERNGINYNRGAYGE</sequence>
<evidence type="ECO:0000313" key="2">
    <source>
        <dbReference type="EMBL" id="QCD36896.1"/>
    </source>
</evidence>
<name>A0A4P7VRB4_9BACT</name>
<evidence type="ECO:0000259" key="1">
    <source>
        <dbReference type="Pfam" id="PF12728"/>
    </source>
</evidence>
<dbReference type="InterPro" id="IPR041657">
    <property type="entry name" value="HTH_17"/>
</dbReference>
<dbReference type="GO" id="GO:0003677">
    <property type="term" value="F:DNA binding"/>
    <property type="evidence" value="ECO:0007669"/>
    <property type="project" value="UniProtKB-KW"/>
</dbReference>
<protein>
    <submittedName>
        <fullName evidence="2">DNA-binding protein</fullName>
    </submittedName>
</protein>
<dbReference type="Proteomes" id="UP000297031">
    <property type="component" value="Chromosome"/>
</dbReference>
<dbReference type="AlphaFoldDB" id="A0A4P7VRB4"/>